<protein>
    <recommendedName>
        <fullName evidence="1">ABM domain-containing protein</fullName>
    </recommendedName>
</protein>
<dbReference type="InterPro" id="IPR007138">
    <property type="entry name" value="ABM_dom"/>
</dbReference>
<dbReference type="STRING" id="1325564.NSJP_2576"/>
<dbReference type="OrthoDB" id="5738530at2"/>
<evidence type="ECO:0000313" key="3">
    <source>
        <dbReference type="Proteomes" id="UP000192042"/>
    </source>
</evidence>
<organism evidence="2 3">
    <name type="scientific">Nitrospira japonica</name>
    <dbReference type="NCBI Taxonomy" id="1325564"/>
    <lineage>
        <taxon>Bacteria</taxon>
        <taxon>Pseudomonadati</taxon>
        <taxon>Nitrospirota</taxon>
        <taxon>Nitrospiria</taxon>
        <taxon>Nitrospirales</taxon>
        <taxon>Nitrospiraceae</taxon>
        <taxon>Nitrospira</taxon>
    </lineage>
</organism>
<dbReference type="EMBL" id="LT828648">
    <property type="protein sequence ID" value="SLM48743.1"/>
    <property type="molecule type" value="Genomic_DNA"/>
</dbReference>
<dbReference type="Proteomes" id="UP000192042">
    <property type="component" value="Chromosome I"/>
</dbReference>
<proteinExistence type="predicted"/>
<dbReference type="AlphaFoldDB" id="A0A1W1I7G2"/>
<feature type="domain" description="ABM" evidence="1">
    <location>
        <begin position="15"/>
        <end position="72"/>
    </location>
</feature>
<dbReference type="Pfam" id="PF03992">
    <property type="entry name" value="ABM"/>
    <property type="match status" value="1"/>
</dbReference>
<accession>A0A1W1I7G2</accession>
<dbReference type="InterPro" id="IPR011008">
    <property type="entry name" value="Dimeric_a/b-barrel"/>
</dbReference>
<dbReference type="SUPFAM" id="SSF54909">
    <property type="entry name" value="Dimeric alpha+beta barrel"/>
    <property type="match status" value="1"/>
</dbReference>
<dbReference type="RefSeq" id="WP_080887080.1">
    <property type="nucleotide sequence ID" value="NZ_LT828648.1"/>
</dbReference>
<dbReference type="Gene3D" id="3.30.70.100">
    <property type="match status" value="1"/>
</dbReference>
<gene>
    <name evidence="2" type="ORF">NSJP_2576</name>
</gene>
<dbReference type="KEGG" id="nja:NSJP_2576"/>
<keyword evidence="3" id="KW-1185">Reference proteome</keyword>
<evidence type="ECO:0000259" key="1">
    <source>
        <dbReference type="Pfam" id="PF03992"/>
    </source>
</evidence>
<evidence type="ECO:0000313" key="2">
    <source>
        <dbReference type="EMBL" id="SLM48743.1"/>
    </source>
</evidence>
<sequence length="102" mass="11709">MPHVLIIHEVDAYTAWKTVFDRAADIRTLAGEISYQLLRYDTDANTVVHFSKWTSLDDARRFFESPELVEIRRKAGVKAPTFLYLREIERGVLSPERGSGTP</sequence>
<reference evidence="2 3" key="1">
    <citation type="submission" date="2017-03" db="EMBL/GenBank/DDBJ databases">
        <authorList>
            <person name="Afonso C.L."/>
            <person name="Miller P.J."/>
            <person name="Scott M.A."/>
            <person name="Spackman E."/>
            <person name="Goraichik I."/>
            <person name="Dimitrov K.M."/>
            <person name="Suarez D.L."/>
            <person name="Swayne D.E."/>
        </authorList>
    </citation>
    <scope>NUCLEOTIDE SEQUENCE [LARGE SCALE GENOMIC DNA]</scope>
    <source>
        <strain evidence="2">Genome sequencing of Nitrospira japonica strain NJ11</strain>
    </source>
</reference>
<name>A0A1W1I7G2_9BACT</name>